<protein>
    <recommendedName>
        <fullName evidence="2">Probable chromosome-partitioning protein ParB</fullName>
    </recommendedName>
</protein>
<dbReference type="InterPro" id="IPR041468">
    <property type="entry name" value="HTH_ParB/Spo0J"/>
</dbReference>
<comment type="caution">
    <text evidence="8">The sequence shown here is derived from an EMBL/GenBank/DDBJ whole genome shotgun (WGS) entry which is preliminary data.</text>
</comment>
<dbReference type="Proteomes" id="UP000248330">
    <property type="component" value="Unassembled WGS sequence"/>
</dbReference>
<dbReference type="GO" id="GO:0007059">
    <property type="term" value="P:chromosome segregation"/>
    <property type="evidence" value="ECO:0007669"/>
    <property type="project" value="UniProtKB-KW"/>
</dbReference>
<dbReference type="SUPFAM" id="SSF110849">
    <property type="entry name" value="ParB/Sulfiredoxin"/>
    <property type="match status" value="1"/>
</dbReference>
<evidence type="ECO:0000256" key="5">
    <source>
        <dbReference type="ARBA" id="ARBA00025472"/>
    </source>
</evidence>
<organism evidence="8 9">
    <name type="scientific">Sinimarinibacterium flocculans</name>
    <dbReference type="NCBI Taxonomy" id="985250"/>
    <lineage>
        <taxon>Bacteria</taxon>
        <taxon>Pseudomonadati</taxon>
        <taxon>Pseudomonadota</taxon>
        <taxon>Gammaproteobacteria</taxon>
        <taxon>Nevskiales</taxon>
        <taxon>Nevskiaceae</taxon>
        <taxon>Sinimarinibacterium</taxon>
    </lineage>
</organism>
<evidence type="ECO:0000313" key="9">
    <source>
        <dbReference type="Proteomes" id="UP000248330"/>
    </source>
</evidence>
<dbReference type="Pfam" id="PF17762">
    <property type="entry name" value="HTH_ParB"/>
    <property type="match status" value="1"/>
</dbReference>
<dbReference type="Pfam" id="PF02195">
    <property type="entry name" value="ParB_N"/>
    <property type="match status" value="1"/>
</dbReference>
<comment type="similarity">
    <text evidence="1">Belongs to the ParB family.</text>
</comment>
<name>A0A318EA72_9GAMM</name>
<dbReference type="NCBIfam" id="TIGR00180">
    <property type="entry name" value="parB_part"/>
    <property type="match status" value="1"/>
</dbReference>
<dbReference type="InterPro" id="IPR036086">
    <property type="entry name" value="ParB/Sulfiredoxin_sf"/>
</dbReference>
<proteinExistence type="inferred from homology"/>
<evidence type="ECO:0000256" key="6">
    <source>
        <dbReference type="SAM" id="MobiDB-lite"/>
    </source>
</evidence>
<evidence type="ECO:0000256" key="2">
    <source>
        <dbReference type="ARBA" id="ARBA00022372"/>
    </source>
</evidence>
<dbReference type="InterPro" id="IPR057240">
    <property type="entry name" value="ParB_dimer_C"/>
</dbReference>
<dbReference type="PANTHER" id="PTHR33375">
    <property type="entry name" value="CHROMOSOME-PARTITIONING PROTEIN PARB-RELATED"/>
    <property type="match status" value="1"/>
</dbReference>
<dbReference type="Gene3D" id="1.10.10.2830">
    <property type="match status" value="1"/>
</dbReference>
<dbReference type="GO" id="GO:0005694">
    <property type="term" value="C:chromosome"/>
    <property type="evidence" value="ECO:0007669"/>
    <property type="project" value="TreeGrafter"/>
</dbReference>
<feature type="region of interest" description="Disordered" evidence="6">
    <location>
        <begin position="1"/>
        <end position="46"/>
    </location>
</feature>
<dbReference type="EMBL" id="QICN01000007">
    <property type="protein sequence ID" value="PXV66465.1"/>
    <property type="molecule type" value="Genomic_DNA"/>
</dbReference>
<comment type="function">
    <text evidence="5">Involved in chromosome partition. Localize to both poles of the predivisional cell following completion of DNA replication. Binds to the DNA origin of replication.</text>
</comment>
<dbReference type="GO" id="GO:0003677">
    <property type="term" value="F:DNA binding"/>
    <property type="evidence" value="ECO:0007669"/>
    <property type="project" value="UniProtKB-KW"/>
</dbReference>
<gene>
    <name evidence="8" type="ORF">C8D93_10729</name>
</gene>
<reference evidence="8 9" key="1">
    <citation type="submission" date="2018-04" db="EMBL/GenBank/DDBJ databases">
        <title>Genomic Encyclopedia of Type Strains, Phase IV (KMG-IV): sequencing the most valuable type-strain genomes for metagenomic binning, comparative biology and taxonomic classification.</title>
        <authorList>
            <person name="Goeker M."/>
        </authorList>
    </citation>
    <scope>NUCLEOTIDE SEQUENCE [LARGE SCALE GENOMIC DNA]</scope>
    <source>
        <strain evidence="8 9">DSM 104150</strain>
    </source>
</reference>
<dbReference type="FunFam" id="3.90.1530.30:FF:000001">
    <property type="entry name" value="Chromosome partitioning protein ParB"/>
    <property type="match status" value="1"/>
</dbReference>
<evidence type="ECO:0000256" key="3">
    <source>
        <dbReference type="ARBA" id="ARBA00022829"/>
    </source>
</evidence>
<dbReference type="PANTHER" id="PTHR33375:SF1">
    <property type="entry name" value="CHROMOSOME-PARTITIONING PROTEIN PARB-RELATED"/>
    <property type="match status" value="1"/>
</dbReference>
<keyword evidence="9" id="KW-1185">Reference proteome</keyword>
<evidence type="ECO:0000256" key="4">
    <source>
        <dbReference type="ARBA" id="ARBA00023125"/>
    </source>
</evidence>
<dbReference type="AlphaFoldDB" id="A0A318EA72"/>
<dbReference type="RefSeq" id="WP_110265607.1">
    <property type="nucleotide sequence ID" value="NZ_CAKZQT010000033.1"/>
</dbReference>
<dbReference type="Pfam" id="PF23552">
    <property type="entry name" value="ParB_C"/>
    <property type="match status" value="1"/>
</dbReference>
<dbReference type="FunFam" id="1.10.10.2830:FF:000001">
    <property type="entry name" value="Chromosome partitioning protein ParB"/>
    <property type="match status" value="1"/>
</dbReference>
<evidence type="ECO:0000313" key="8">
    <source>
        <dbReference type="EMBL" id="PXV66465.1"/>
    </source>
</evidence>
<dbReference type="GO" id="GO:0045881">
    <property type="term" value="P:positive regulation of sporulation resulting in formation of a cellular spore"/>
    <property type="evidence" value="ECO:0007669"/>
    <property type="project" value="TreeGrafter"/>
</dbReference>
<evidence type="ECO:0000259" key="7">
    <source>
        <dbReference type="SMART" id="SM00470"/>
    </source>
</evidence>
<dbReference type="InterPro" id="IPR050336">
    <property type="entry name" value="Chromosome_partition/occlusion"/>
</dbReference>
<dbReference type="InterPro" id="IPR004437">
    <property type="entry name" value="ParB/RepB/Spo0J"/>
</dbReference>
<dbReference type="CDD" id="cd16393">
    <property type="entry name" value="SPO0J_N"/>
    <property type="match status" value="1"/>
</dbReference>
<dbReference type="SMART" id="SM00470">
    <property type="entry name" value="ParB"/>
    <property type="match status" value="1"/>
</dbReference>
<sequence>MSAKKRGLGRGLDALLSSGSAPTETSADEQRELSVDTLQPGKHQPRRHFDDEALAALADSIRAQGVVQPIVVRPAGGGRYEIVAGERRWRAAKLAGLKAVPVVVRALDERGAMAVALVENIQRADLNPLEEAEALHKLIEECGLTHEKVAEAVGRSRAHVTNLLRLMDLDADVQALVRDGRLSLGHAKVLLGAPGARQPALARLVVERQLSVRQTEVLLHAEGGTPKAKPGKPRVPAVEKQISAKIGLPVRLHQGDSGRGKLTVSFRSHEELERLLALLN</sequence>
<evidence type="ECO:0000256" key="1">
    <source>
        <dbReference type="ARBA" id="ARBA00006295"/>
    </source>
</evidence>
<dbReference type="Gene3D" id="3.90.1530.30">
    <property type="match status" value="1"/>
</dbReference>
<keyword evidence="4 8" id="KW-0238">DNA-binding</keyword>
<keyword evidence="3" id="KW-0159">Chromosome partition</keyword>
<dbReference type="OrthoDB" id="9802051at2"/>
<feature type="domain" description="ParB-like N-terminal" evidence="7">
    <location>
        <begin position="31"/>
        <end position="121"/>
    </location>
</feature>
<accession>A0A318EA72</accession>
<dbReference type="InterPro" id="IPR003115">
    <property type="entry name" value="ParB_N"/>
</dbReference>